<accession>C3YY96</accession>
<dbReference type="SUPFAM" id="SSF52540">
    <property type="entry name" value="P-loop containing nucleoside triphosphate hydrolases"/>
    <property type="match status" value="1"/>
</dbReference>
<gene>
    <name evidence="1" type="ORF">BRAFLDRAFT_95820</name>
</gene>
<dbReference type="AlphaFoldDB" id="C3YY96"/>
<dbReference type="InterPro" id="IPR027417">
    <property type="entry name" value="P-loop_NTPase"/>
</dbReference>
<dbReference type="InParanoid" id="C3YY96"/>
<dbReference type="PANTHER" id="PTHR33844:SF1">
    <property type="entry name" value="SULFOTRANSFERASE DOMAIN-CONTAINING PROTEIN"/>
    <property type="match status" value="1"/>
</dbReference>
<proteinExistence type="predicted"/>
<reference evidence="1" key="1">
    <citation type="journal article" date="2008" name="Nature">
        <title>The amphioxus genome and the evolution of the chordate karyotype.</title>
        <authorList>
            <consortium name="US DOE Joint Genome Institute (JGI-PGF)"/>
            <person name="Putnam N.H."/>
            <person name="Butts T."/>
            <person name="Ferrier D.E.K."/>
            <person name="Furlong R.F."/>
            <person name="Hellsten U."/>
            <person name="Kawashima T."/>
            <person name="Robinson-Rechavi M."/>
            <person name="Shoguchi E."/>
            <person name="Terry A."/>
            <person name="Yu J.-K."/>
            <person name="Benito-Gutierrez E.L."/>
            <person name="Dubchak I."/>
            <person name="Garcia-Fernandez J."/>
            <person name="Gibson-Brown J.J."/>
            <person name="Grigoriev I.V."/>
            <person name="Horton A.C."/>
            <person name="de Jong P.J."/>
            <person name="Jurka J."/>
            <person name="Kapitonov V.V."/>
            <person name="Kohara Y."/>
            <person name="Kuroki Y."/>
            <person name="Lindquist E."/>
            <person name="Lucas S."/>
            <person name="Osoegawa K."/>
            <person name="Pennacchio L.A."/>
            <person name="Salamov A.A."/>
            <person name="Satou Y."/>
            <person name="Sauka-Spengler T."/>
            <person name="Schmutz J."/>
            <person name="Shin-I T."/>
            <person name="Toyoda A."/>
            <person name="Bronner-Fraser M."/>
            <person name="Fujiyama A."/>
            <person name="Holland L.Z."/>
            <person name="Holland P.W.H."/>
            <person name="Satoh N."/>
            <person name="Rokhsar D.S."/>
        </authorList>
    </citation>
    <scope>NUCLEOTIDE SEQUENCE [LARGE SCALE GENOMIC DNA]</scope>
    <source>
        <strain evidence="1">S238N-H82</strain>
        <tissue evidence="1">Testes</tissue>
    </source>
</reference>
<evidence type="ECO:0000313" key="1">
    <source>
        <dbReference type="EMBL" id="EEN54715.1"/>
    </source>
</evidence>
<dbReference type="Gene3D" id="3.40.50.300">
    <property type="entry name" value="P-loop containing nucleotide triphosphate hydrolases"/>
    <property type="match status" value="1"/>
</dbReference>
<sequence>MSYLLQVRCKSLYLKAGGQHLNSTQFSDFEAGRGKVLVPNPAKFFRDHGHDYLVCCADFENKALVLVKPTDLSKVRAAPFIREPLRCNAEELLVIPFSQLADVATEVAKDVEHVTTVFIHHTMRCGSTLLVKALQASGEMHTISESDVFTSFSRFALQKDTSEDDKEMLLDVIKHTNTLFNYTLLQNDPSKTITCYKMRGQVGPIADVLQTALPEVKNIFLYRDVAGFVDSNNHLMAEGRFWKYWLQTALKRDVKYVENISDIVFPDPRNDPVFTSIPVTHGTVWFFTCIWLMLMKKANDLTKEDPHRCFHAILRYDELCMYKEDMILKVLNILGIECRDKDAKQKIREVFGVDSQEGHRLSSRGPSGGGSWVGDWEMGIVLKVIEQTNMEINQPGFVLNGTLTQI</sequence>
<name>C3YY96_BRAFL</name>
<dbReference type="EMBL" id="GG666564">
    <property type="protein sequence ID" value="EEN54715.1"/>
    <property type="molecule type" value="Genomic_DNA"/>
</dbReference>
<organism>
    <name type="scientific">Branchiostoma floridae</name>
    <name type="common">Florida lancelet</name>
    <name type="synonym">Amphioxus</name>
    <dbReference type="NCBI Taxonomy" id="7739"/>
    <lineage>
        <taxon>Eukaryota</taxon>
        <taxon>Metazoa</taxon>
        <taxon>Chordata</taxon>
        <taxon>Cephalochordata</taxon>
        <taxon>Leptocardii</taxon>
        <taxon>Amphioxiformes</taxon>
        <taxon>Branchiostomatidae</taxon>
        <taxon>Branchiostoma</taxon>
    </lineage>
</organism>
<evidence type="ECO:0008006" key="2">
    <source>
        <dbReference type="Google" id="ProtNLM"/>
    </source>
</evidence>
<protein>
    <recommendedName>
        <fullName evidence="2">Sulfotransferase</fullName>
    </recommendedName>
</protein>
<dbReference type="PANTHER" id="PTHR33844">
    <property type="entry name" value="SULFOTRANSFER_1 DOMAIN-CONTAINING PROTEIN"/>
    <property type="match status" value="1"/>
</dbReference>